<dbReference type="InterPro" id="IPR004007">
    <property type="entry name" value="DhaL_dom"/>
</dbReference>
<dbReference type="SUPFAM" id="SSF101473">
    <property type="entry name" value="DhaL-like"/>
    <property type="match status" value="1"/>
</dbReference>
<evidence type="ECO:0000259" key="1">
    <source>
        <dbReference type="PROSITE" id="PS51480"/>
    </source>
</evidence>
<gene>
    <name evidence="2" type="ORF">C0184_12060</name>
</gene>
<dbReference type="GO" id="GO:0006071">
    <property type="term" value="P:glycerol metabolic process"/>
    <property type="evidence" value="ECO:0007669"/>
    <property type="project" value="InterPro"/>
</dbReference>
<dbReference type="Proteomes" id="UP000243376">
    <property type="component" value="Unassembled WGS sequence"/>
</dbReference>
<name>A0A2J6X0R3_9CHLR</name>
<sequence>LGERSIGHRDPGAASAYLMAQAMLAVLERAAQQ</sequence>
<dbReference type="InterPro" id="IPR036117">
    <property type="entry name" value="DhaL_dom_sf"/>
</dbReference>
<protein>
    <submittedName>
        <fullName evidence="2">Dihydroxyacetone kinase</fullName>
    </submittedName>
</protein>
<dbReference type="PROSITE" id="PS51480">
    <property type="entry name" value="DHAL"/>
    <property type="match status" value="1"/>
</dbReference>
<keyword evidence="2" id="KW-0418">Kinase</keyword>
<comment type="caution">
    <text evidence="2">The sequence shown here is derived from an EMBL/GenBank/DDBJ whole genome shotgun (WGS) entry which is preliminary data.</text>
</comment>
<proteinExistence type="predicted"/>
<dbReference type="GO" id="GO:0004371">
    <property type="term" value="F:glycerone kinase activity"/>
    <property type="evidence" value="ECO:0007669"/>
    <property type="project" value="InterPro"/>
</dbReference>
<keyword evidence="2" id="KW-0808">Transferase</keyword>
<evidence type="ECO:0000313" key="3">
    <source>
        <dbReference type="Proteomes" id="UP000243376"/>
    </source>
</evidence>
<accession>A0A2J6X0R3</accession>
<dbReference type="EMBL" id="PNIQ01000805">
    <property type="protein sequence ID" value="PMP77331.1"/>
    <property type="molecule type" value="Genomic_DNA"/>
</dbReference>
<organism evidence="2 3">
    <name type="scientific">Chloroflexus aggregans</name>
    <dbReference type="NCBI Taxonomy" id="152260"/>
    <lineage>
        <taxon>Bacteria</taxon>
        <taxon>Bacillati</taxon>
        <taxon>Chloroflexota</taxon>
        <taxon>Chloroflexia</taxon>
        <taxon>Chloroflexales</taxon>
        <taxon>Chloroflexineae</taxon>
        <taxon>Chloroflexaceae</taxon>
        <taxon>Chloroflexus</taxon>
    </lineage>
</organism>
<dbReference type="AlphaFoldDB" id="A0A2J6X0R3"/>
<feature type="domain" description="DhaL" evidence="1">
    <location>
        <begin position="1"/>
        <end position="25"/>
    </location>
</feature>
<evidence type="ECO:0000313" key="2">
    <source>
        <dbReference type="EMBL" id="PMP77331.1"/>
    </source>
</evidence>
<reference evidence="2 3" key="1">
    <citation type="submission" date="2018-01" db="EMBL/GenBank/DDBJ databases">
        <title>Metagenomic assembled genomes from two thermal pools in the Uzon Caldera, Kamchatka, Russia.</title>
        <authorList>
            <person name="Wilkins L."/>
            <person name="Ettinger C."/>
        </authorList>
    </citation>
    <scope>NUCLEOTIDE SEQUENCE [LARGE SCALE GENOMIC DNA]</scope>
    <source>
        <strain evidence="2">ZAV-02</strain>
    </source>
</reference>
<feature type="non-terminal residue" evidence="2">
    <location>
        <position position="1"/>
    </location>
</feature>